<dbReference type="InterPro" id="IPR036396">
    <property type="entry name" value="Cyt_P450_sf"/>
</dbReference>
<dbReference type="InterPro" id="IPR002397">
    <property type="entry name" value="Cyt_P450_B"/>
</dbReference>
<dbReference type="AlphaFoldDB" id="A0A401YIC2"/>
<dbReference type="GO" id="GO:0016705">
    <property type="term" value="F:oxidoreductase activity, acting on paired donors, with incorporation or reduction of molecular oxygen"/>
    <property type="evidence" value="ECO:0007669"/>
    <property type="project" value="InterPro"/>
</dbReference>
<dbReference type="EMBL" id="BIFH01000015">
    <property type="protein sequence ID" value="GCD94341.1"/>
    <property type="molecule type" value="Genomic_DNA"/>
</dbReference>
<feature type="region of interest" description="Disordered" evidence="2">
    <location>
        <begin position="396"/>
        <end position="460"/>
    </location>
</feature>
<sequence>MTERSGCPYTALSGPRFETDPAGLYRELREQHGAVAPVVLEGGVRAWLVLGYAEALAVLRDPELFSHDSRLWRDRIKGLVPADWPLASMVEHRPSILCADGAEHRRHGTAVAHSLGRIDRRAFRGEIEHMADSLIDTFVARGEADLLTEYAQRLPLLAMGRLIGLSALEGPHLVRVINGLFDGGPDAPAHQRVLLRMLTDLVEARRITPGADIASWLIEHPSGLTDAEVIEDLLVITPTEPTVNWIGNALRILLTDHTLHASLTGGRRTTDEALDEVLWLDPPMQNVAGRWATEDTLLGRTAIRAGDFLVLGLAGANADPAVRPPGTELTGNRAHLAWGGGPHTCPFQGPARLIAQTAVDTLLDRLPDIRLAVPPRRLTWQASPWIRGLTELPVVFTPDRPVHGGTPWPEPAGTPPPGLEPPPPPAPDEPAPEPAPPADPAPAPTTSTAWWSPSRWLRNR</sequence>
<feature type="compositionally biased region" description="Pro residues" evidence="2">
    <location>
        <begin position="408"/>
        <end position="443"/>
    </location>
</feature>
<organism evidence="3 4">
    <name type="scientific">Embleya hyalina</name>
    <dbReference type="NCBI Taxonomy" id="516124"/>
    <lineage>
        <taxon>Bacteria</taxon>
        <taxon>Bacillati</taxon>
        <taxon>Actinomycetota</taxon>
        <taxon>Actinomycetes</taxon>
        <taxon>Kitasatosporales</taxon>
        <taxon>Streptomycetaceae</taxon>
        <taxon>Embleya</taxon>
    </lineage>
</organism>
<evidence type="ECO:0000313" key="3">
    <source>
        <dbReference type="EMBL" id="GCD94341.1"/>
    </source>
</evidence>
<comment type="caution">
    <text evidence="3">The sequence shown here is derived from an EMBL/GenBank/DDBJ whole genome shotgun (WGS) entry which is preliminary data.</text>
</comment>
<dbReference type="SUPFAM" id="SSF48264">
    <property type="entry name" value="Cytochrome P450"/>
    <property type="match status" value="1"/>
</dbReference>
<proteinExistence type="inferred from homology"/>
<gene>
    <name evidence="3" type="ORF">EHYA_02002</name>
</gene>
<dbReference type="RefSeq" id="WP_174861333.1">
    <property type="nucleotide sequence ID" value="NZ_BIFH01000015.1"/>
</dbReference>
<dbReference type="CDD" id="cd20623">
    <property type="entry name" value="CYP_unk"/>
    <property type="match status" value="1"/>
</dbReference>
<dbReference type="Proteomes" id="UP000286931">
    <property type="component" value="Unassembled WGS sequence"/>
</dbReference>
<evidence type="ECO:0000256" key="2">
    <source>
        <dbReference type="SAM" id="MobiDB-lite"/>
    </source>
</evidence>
<dbReference type="GO" id="GO:0005506">
    <property type="term" value="F:iron ion binding"/>
    <property type="evidence" value="ECO:0007669"/>
    <property type="project" value="InterPro"/>
</dbReference>
<comment type="similarity">
    <text evidence="1">Belongs to the cytochrome P450 family.</text>
</comment>
<accession>A0A401YIC2</accession>
<evidence type="ECO:0000256" key="1">
    <source>
        <dbReference type="ARBA" id="ARBA00010617"/>
    </source>
</evidence>
<dbReference type="PANTHER" id="PTHR46696:SF1">
    <property type="entry name" value="CYTOCHROME P450 YJIB-RELATED"/>
    <property type="match status" value="1"/>
</dbReference>
<evidence type="ECO:0000313" key="4">
    <source>
        <dbReference type="Proteomes" id="UP000286931"/>
    </source>
</evidence>
<name>A0A401YIC2_9ACTN</name>
<protein>
    <submittedName>
        <fullName evidence="3">Cytochrome P450</fullName>
    </submittedName>
</protein>
<dbReference type="GO" id="GO:0004497">
    <property type="term" value="F:monooxygenase activity"/>
    <property type="evidence" value="ECO:0007669"/>
    <property type="project" value="InterPro"/>
</dbReference>
<dbReference type="PANTHER" id="PTHR46696">
    <property type="entry name" value="P450, PUTATIVE (EUROFUNG)-RELATED"/>
    <property type="match status" value="1"/>
</dbReference>
<keyword evidence="4" id="KW-1185">Reference proteome</keyword>
<dbReference type="GO" id="GO:0020037">
    <property type="term" value="F:heme binding"/>
    <property type="evidence" value="ECO:0007669"/>
    <property type="project" value="InterPro"/>
</dbReference>
<reference evidence="3 4" key="1">
    <citation type="submission" date="2018-12" db="EMBL/GenBank/DDBJ databases">
        <title>Draft genome sequence of Embleya hyalina NBRC 13850T.</title>
        <authorList>
            <person name="Komaki H."/>
            <person name="Hosoyama A."/>
            <person name="Kimura A."/>
            <person name="Ichikawa N."/>
            <person name="Tamura T."/>
        </authorList>
    </citation>
    <scope>NUCLEOTIDE SEQUENCE [LARGE SCALE GENOMIC DNA]</scope>
    <source>
        <strain evidence="3 4">NBRC 13850</strain>
    </source>
</reference>
<dbReference type="PRINTS" id="PR00359">
    <property type="entry name" value="BP450"/>
</dbReference>
<dbReference type="Gene3D" id="1.10.630.10">
    <property type="entry name" value="Cytochrome P450"/>
    <property type="match status" value="1"/>
</dbReference>